<evidence type="ECO:0000256" key="4">
    <source>
        <dbReference type="ARBA" id="ARBA00010662"/>
    </source>
</evidence>
<evidence type="ECO:0000313" key="10">
    <source>
        <dbReference type="Proteomes" id="UP000323258"/>
    </source>
</evidence>
<dbReference type="EMBL" id="VSZS01000063">
    <property type="protein sequence ID" value="TYR32057.1"/>
    <property type="molecule type" value="Genomic_DNA"/>
</dbReference>
<dbReference type="EC" id="3.1.1.31" evidence="5 7"/>
<comment type="function">
    <text evidence="2 7">Hydrolysis of 6-phosphogluconolactone to 6-phosphogluconate.</text>
</comment>
<dbReference type="InterPro" id="IPR005900">
    <property type="entry name" value="6-phosphogluconolactonase_DevB"/>
</dbReference>
<keyword evidence="7 9" id="KW-0378">Hydrolase</keyword>
<accession>A0A5D4GUK1</accession>
<dbReference type="InterPro" id="IPR037171">
    <property type="entry name" value="NagB/RpiA_transferase-like"/>
</dbReference>
<dbReference type="AlphaFoldDB" id="A0A5D4GUK1"/>
<reference evidence="9 10" key="2">
    <citation type="submission" date="2019-09" db="EMBL/GenBank/DDBJ databases">
        <title>Mesorhizobium sp. MaA-C15 isolated from Microcystis aeruginosa.</title>
        <authorList>
            <person name="Jeong S.E."/>
            <person name="Jin H.M."/>
            <person name="Jeon C.O."/>
        </authorList>
    </citation>
    <scope>NUCLEOTIDE SEQUENCE [LARGE SCALE GENOMIC DNA]</scope>
    <source>
        <strain evidence="9 10">MaA-C15</strain>
    </source>
</reference>
<dbReference type="SUPFAM" id="SSF100950">
    <property type="entry name" value="NagB/RpiA/CoA transferase-like"/>
    <property type="match status" value="1"/>
</dbReference>
<dbReference type="RefSeq" id="WP_148915215.1">
    <property type="nucleotide sequence ID" value="NZ_VSZS01000063.1"/>
</dbReference>
<dbReference type="Proteomes" id="UP000323258">
    <property type="component" value="Unassembled WGS sequence"/>
</dbReference>
<name>A0A5D4GUK1_9HYPH</name>
<dbReference type="GO" id="GO:0005975">
    <property type="term" value="P:carbohydrate metabolic process"/>
    <property type="evidence" value="ECO:0007669"/>
    <property type="project" value="UniProtKB-UniRule"/>
</dbReference>
<dbReference type="Gene3D" id="3.40.50.1360">
    <property type="match status" value="1"/>
</dbReference>
<evidence type="ECO:0000256" key="3">
    <source>
        <dbReference type="ARBA" id="ARBA00004961"/>
    </source>
</evidence>
<dbReference type="OrthoDB" id="9810967at2"/>
<comment type="catalytic activity">
    <reaction evidence="1 7">
        <text>6-phospho-D-glucono-1,5-lactone + H2O = 6-phospho-D-gluconate + H(+)</text>
        <dbReference type="Rhea" id="RHEA:12556"/>
        <dbReference type="ChEBI" id="CHEBI:15377"/>
        <dbReference type="ChEBI" id="CHEBI:15378"/>
        <dbReference type="ChEBI" id="CHEBI:57955"/>
        <dbReference type="ChEBI" id="CHEBI:58759"/>
        <dbReference type="EC" id="3.1.1.31"/>
    </reaction>
</comment>
<dbReference type="PANTHER" id="PTHR11054">
    <property type="entry name" value="6-PHOSPHOGLUCONOLACTONASE"/>
    <property type="match status" value="1"/>
</dbReference>
<dbReference type="GO" id="GO:0006098">
    <property type="term" value="P:pentose-phosphate shunt"/>
    <property type="evidence" value="ECO:0007669"/>
    <property type="project" value="UniProtKB-UniPathway"/>
</dbReference>
<evidence type="ECO:0000256" key="7">
    <source>
        <dbReference type="RuleBase" id="RU365095"/>
    </source>
</evidence>
<dbReference type="GO" id="GO:0017057">
    <property type="term" value="F:6-phosphogluconolactonase activity"/>
    <property type="evidence" value="ECO:0007669"/>
    <property type="project" value="UniProtKB-UniRule"/>
</dbReference>
<evidence type="ECO:0000256" key="1">
    <source>
        <dbReference type="ARBA" id="ARBA00000832"/>
    </source>
</evidence>
<comment type="caution">
    <text evidence="9">The sequence shown here is derived from an EMBL/GenBank/DDBJ whole genome shotgun (WGS) entry which is preliminary data.</text>
</comment>
<dbReference type="PANTHER" id="PTHR11054:SF0">
    <property type="entry name" value="6-PHOSPHOGLUCONOLACTONASE"/>
    <property type="match status" value="1"/>
</dbReference>
<dbReference type="InterPro" id="IPR039104">
    <property type="entry name" value="6PGL"/>
</dbReference>
<dbReference type="Pfam" id="PF01182">
    <property type="entry name" value="Glucosamine_iso"/>
    <property type="match status" value="1"/>
</dbReference>
<dbReference type="CDD" id="cd01400">
    <property type="entry name" value="6PGL"/>
    <property type="match status" value="1"/>
</dbReference>
<organism evidence="9 10">
    <name type="scientific">Neoaquamicrobium microcysteis</name>
    <dbReference type="NCBI Taxonomy" id="2682781"/>
    <lineage>
        <taxon>Bacteria</taxon>
        <taxon>Pseudomonadati</taxon>
        <taxon>Pseudomonadota</taxon>
        <taxon>Alphaproteobacteria</taxon>
        <taxon>Hyphomicrobiales</taxon>
        <taxon>Phyllobacteriaceae</taxon>
        <taxon>Neoaquamicrobium</taxon>
    </lineage>
</organism>
<evidence type="ECO:0000313" key="9">
    <source>
        <dbReference type="EMBL" id="TYR32057.1"/>
    </source>
</evidence>
<evidence type="ECO:0000256" key="6">
    <source>
        <dbReference type="ARBA" id="ARBA00020337"/>
    </source>
</evidence>
<sequence>MNASPDWHSFPSSEALAEALAAKVADVLESGLAERGSATLAVSGGSTPARFFDELSKRQLDWKNVVVTLVDERFVPPTSDRSNERLVRERLLQNEARLARFLPLYSDAASPDEAAGLADTGLALLGPTLDAVVLGMGTDGHTASFFPDAANLDALLDTEQPRRVVAAHAPSAGEPRLTLTLPVLTGARFLALHIEGQEKKAVLEAALAPDGDKPVSAIFRHATRSVPVYWAG</sequence>
<proteinExistence type="inferred from homology"/>
<comment type="similarity">
    <text evidence="4 7">Belongs to the glucosamine/galactosamine-6-phosphate isomerase family. 6-phosphogluconolactonase subfamily.</text>
</comment>
<keyword evidence="10" id="KW-1185">Reference proteome</keyword>
<feature type="domain" description="Glucosamine/galactosamine-6-phosphate isomerase" evidence="8">
    <location>
        <begin position="12"/>
        <end position="220"/>
    </location>
</feature>
<evidence type="ECO:0000256" key="2">
    <source>
        <dbReference type="ARBA" id="ARBA00002681"/>
    </source>
</evidence>
<dbReference type="UniPathway" id="UPA00115">
    <property type="reaction ID" value="UER00409"/>
</dbReference>
<evidence type="ECO:0000259" key="8">
    <source>
        <dbReference type="Pfam" id="PF01182"/>
    </source>
</evidence>
<protein>
    <recommendedName>
        <fullName evidence="6 7">6-phosphogluconolactonase</fullName>
        <shortName evidence="7">6PGL</shortName>
        <ecNumber evidence="5 7">3.1.1.31</ecNumber>
    </recommendedName>
</protein>
<dbReference type="NCBIfam" id="TIGR01198">
    <property type="entry name" value="pgl"/>
    <property type="match status" value="1"/>
</dbReference>
<evidence type="ECO:0000256" key="5">
    <source>
        <dbReference type="ARBA" id="ARBA00013198"/>
    </source>
</evidence>
<gene>
    <name evidence="7 9" type="primary">pgl</name>
    <name evidence="9" type="ORF">FY036_13310</name>
</gene>
<comment type="pathway">
    <text evidence="3 7">Carbohydrate degradation; pentose phosphate pathway; D-ribulose 5-phosphate from D-glucose 6-phosphate (oxidative stage): step 2/3.</text>
</comment>
<dbReference type="InterPro" id="IPR006148">
    <property type="entry name" value="Glc/Gal-6P_isomerase"/>
</dbReference>
<reference evidence="9 10" key="1">
    <citation type="submission" date="2019-08" db="EMBL/GenBank/DDBJ databases">
        <authorList>
            <person name="Seo Y.L."/>
        </authorList>
    </citation>
    <scope>NUCLEOTIDE SEQUENCE [LARGE SCALE GENOMIC DNA]</scope>
    <source>
        <strain evidence="9 10">MaA-C15</strain>
    </source>
</reference>